<comment type="caution">
    <text evidence="2">The sequence shown here is derived from an EMBL/GenBank/DDBJ whole genome shotgun (WGS) entry which is preliminary data.</text>
</comment>
<evidence type="ECO:0000313" key="2">
    <source>
        <dbReference type="EMBL" id="MFD2694835.1"/>
    </source>
</evidence>
<accession>A0ABW5S8G3</accession>
<sequence>MSREEADGRIDENQSKSKADDFFARPKKRKSGCSTCGRVTWRPKNN</sequence>
<dbReference type="RefSeq" id="WP_253061930.1">
    <property type="nucleotide sequence ID" value="NZ_JAMXWM010000011.1"/>
</dbReference>
<dbReference type="EMBL" id="JBHUMQ010000031">
    <property type="protein sequence ID" value="MFD2694835.1"/>
    <property type="molecule type" value="Genomic_DNA"/>
</dbReference>
<protein>
    <submittedName>
        <fullName evidence="2">Uncharacterized protein</fullName>
    </submittedName>
</protein>
<name>A0ABW5S8G3_9BACL</name>
<organism evidence="2 3">
    <name type="scientific">Sporolactobacillus shoreicorticis</name>
    <dbReference type="NCBI Taxonomy" id="1923877"/>
    <lineage>
        <taxon>Bacteria</taxon>
        <taxon>Bacillati</taxon>
        <taxon>Bacillota</taxon>
        <taxon>Bacilli</taxon>
        <taxon>Bacillales</taxon>
        <taxon>Sporolactobacillaceae</taxon>
        <taxon>Sporolactobacillus</taxon>
    </lineage>
</organism>
<feature type="region of interest" description="Disordered" evidence="1">
    <location>
        <begin position="1"/>
        <end position="46"/>
    </location>
</feature>
<dbReference type="Proteomes" id="UP001597399">
    <property type="component" value="Unassembled WGS sequence"/>
</dbReference>
<evidence type="ECO:0000256" key="1">
    <source>
        <dbReference type="SAM" id="MobiDB-lite"/>
    </source>
</evidence>
<feature type="compositionally biased region" description="Basic and acidic residues" evidence="1">
    <location>
        <begin position="1"/>
        <end position="24"/>
    </location>
</feature>
<evidence type="ECO:0000313" key="3">
    <source>
        <dbReference type="Proteomes" id="UP001597399"/>
    </source>
</evidence>
<proteinExistence type="predicted"/>
<gene>
    <name evidence="2" type="ORF">ACFSUE_14555</name>
</gene>
<keyword evidence="3" id="KW-1185">Reference proteome</keyword>
<reference evidence="3" key="1">
    <citation type="journal article" date="2019" name="Int. J. Syst. Evol. Microbiol.">
        <title>The Global Catalogue of Microorganisms (GCM) 10K type strain sequencing project: providing services to taxonomists for standard genome sequencing and annotation.</title>
        <authorList>
            <consortium name="The Broad Institute Genomics Platform"/>
            <consortium name="The Broad Institute Genome Sequencing Center for Infectious Disease"/>
            <person name="Wu L."/>
            <person name="Ma J."/>
        </authorList>
    </citation>
    <scope>NUCLEOTIDE SEQUENCE [LARGE SCALE GENOMIC DNA]</scope>
    <source>
        <strain evidence="3">TISTR 2466</strain>
    </source>
</reference>